<organism evidence="1 2">
    <name type="scientific">Amycolatopsis speibonae</name>
    <dbReference type="NCBI Taxonomy" id="1450224"/>
    <lineage>
        <taxon>Bacteria</taxon>
        <taxon>Bacillati</taxon>
        <taxon>Actinomycetota</taxon>
        <taxon>Actinomycetes</taxon>
        <taxon>Pseudonocardiales</taxon>
        <taxon>Pseudonocardiaceae</taxon>
        <taxon>Amycolatopsis</taxon>
    </lineage>
</organism>
<evidence type="ECO:0000313" key="2">
    <source>
        <dbReference type="Proteomes" id="UP001595645"/>
    </source>
</evidence>
<evidence type="ECO:0000313" key="1">
    <source>
        <dbReference type="EMBL" id="MFC3451234.1"/>
    </source>
</evidence>
<reference evidence="2" key="1">
    <citation type="journal article" date="2019" name="Int. J. Syst. Evol. Microbiol.">
        <title>The Global Catalogue of Microorganisms (GCM) 10K type strain sequencing project: providing services to taxonomists for standard genome sequencing and annotation.</title>
        <authorList>
            <consortium name="The Broad Institute Genomics Platform"/>
            <consortium name="The Broad Institute Genome Sequencing Center for Infectious Disease"/>
            <person name="Wu L."/>
            <person name="Ma J."/>
        </authorList>
    </citation>
    <scope>NUCLEOTIDE SEQUENCE [LARGE SCALE GENOMIC DNA]</scope>
    <source>
        <strain evidence="2">CGMCC 4.7676</strain>
    </source>
</reference>
<evidence type="ECO:0008006" key="3">
    <source>
        <dbReference type="Google" id="ProtNLM"/>
    </source>
</evidence>
<gene>
    <name evidence="1" type="ORF">ACFOSH_17520</name>
</gene>
<dbReference type="Proteomes" id="UP001595645">
    <property type="component" value="Unassembled WGS sequence"/>
</dbReference>
<name>A0ABV7NX73_9PSEU</name>
<accession>A0ABV7NX73</accession>
<protein>
    <recommendedName>
        <fullName evidence="3">Transposase</fullName>
    </recommendedName>
</protein>
<sequence length="90" mass="10747">RRWTSWHRWTVMAMLAHAFLAVVACTERIPEPVPVGWISLTCNEIHHLFTTLISPPVLDAAHRLRCSRWRRRHQYRAQQGHYQRQSTHEP</sequence>
<keyword evidence="2" id="KW-1185">Reference proteome</keyword>
<proteinExistence type="predicted"/>
<comment type="caution">
    <text evidence="1">The sequence shown here is derived from an EMBL/GenBank/DDBJ whole genome shotgun (WGS) entry which is preliminary data.</text>
</comment>
<feature type="non-terminal residue" evidence="1">
    <location>
        <position position="1"/>
    </location>
</feature>
<dbReference type="EMBL" id="JBHRWK010000024">
    <property type="protein sequence ID" value="MFC3451234.1"/>
    <property type="molecule type" value="Genomic_DNA"/>
</dbReference>